<keyword evidence="7 9" id="KW-0460">Magnesium</keyword>
<dbReference type="EC" id="3.1.3.1" evidence="2 11"/>
<dbReference type="VEuPathDB" id="FungiDB:SPPG_06631"/>
<dbReference type="InterPro" id="IPR001952">
    <property type="entry name" value="Alkaline_phosphatase"/>
</dbReference>
<evidence type="ECO:0000256" key="4">
    <source>
        <dbReference type="ARBA" id="ARBA00022723"/>
    </source>
</evidence>
<comment type="cofactor">
    <cofactor evidence="9">
        <name>Zn(2+)</name>
        <dbReference type="ChEBI" id="CHEBI:29105"/>
    </cofactor>
    <text evidence="9">Binds 2 Zn(2+) ions.</text>
</comment>
<dbReference type="Pfam" id="PF00245">
    <property type="entry name" value="Alk_phosphatase"/>
    <property type="match status" value="1"/>
</dbReference>
<evidence type="ECO:0000256" key="11">
    <source>
        <dbReference type="RuleBase" id="RU003947"/>
    </source>
</evidence>
<accession>A0A0L0HBC4</accession>
<dbReference type="InParanoid" id="A0A0L0HBC4"/>
<keyword evidence="12" id="KW-0472">Membrane</keyword>
<dbReference type="SMART" id="SM00098">
    <property type="entry name" value="alkPPc"/>
    <property type="match status" value="1"/>
</dbReference>
<keyword evidence="14" id="KW-1185">Reference proteome</keyword>
<reference evidence="13 14" key="1">
    <citation type="submission" date="2009-08" db="EMBL/GenBank/DDBJ databases">
        <title>The Genome Sequence of Spizellomyces punctatus strain DAOM BR117.</title>
        <authorList>
            <consortium name="The Broad Institute Genome Sequencing Platform"/>
            <person name="Russ C."/>
            <person name="Cuomo C."/>
            <person name="Shea T."/>
            <person name="Young S.K."/>
            <person name="Zeng Q."/>
            <person name="Koehrsen M."/>
            <person name="Haas B."/>
            <person name="Borodovsky M."/>
            <person name="Guigo R."/>
            <person name="Alvarado L."/>
            <person name="Berlin A."/>
            <person name="Bochicchio J."/>
            <person name="Borenstein D."/>
            <person name="Chapman S."/>
            <person name="Chen Z."/>
            <person name="Engels R."/>
            <person name="Freedman E."/>
            <person name="Gellesch M."/>
            <person name="Goldberg J."/>
            <person name="Griggs A."/>
            <person name="Gujja S."/>
            <person name="Heiman D."/>
            <person name="Hepburn T."/>
            <person name="Howarth C."/>
            <person name="Jen D."/>
            <person name="Larson L."/>
            <person name="Lewis B."/>
            <person name="Mehta T."/>
            <person name="Park D."/>
            <person name="Pearson M."/>
            <person name="Roberts A."/>
            <person name="Saif S."/>
            <person name="Shenoy N."/>
            <person name="Sisk P."/>
            <person name="Stolte C."/>
            <person name="Sykes S."/>
            <person name="Thomson T."/>
            <person name="Walk T."/>
            <person name="White J."/>
            <person name="Yandava C."/>
            <person name="Burger G."/>
            <person name="Gray M.W."/>
            <person name="Holland P.W.H."/>
            <person name="King N."/>
            <person name="Lang F.B.F."/>
            <person name="Roger A.J."/>
            <person name="Ruiz-Trillo I."/>
            <person name="Lander E."/>
            <person name="Nusbaum C."/>
        </authorList>
    </citation>
    <scope>NUCLEOTIDE SEQUENCE [LARGE SCALE GENOMIC DNA]</scope>
    <source>
        <strain evidence="13 14">DAOM BR117</strain>
    </source>
</reference>
<dbReference type="RefSeq" id="XP_016606271.1">
    <property type="nucleotide sequence ID" value="XM_016754831.1"/>
</dbReference>
<feature type="transmembrane region" description="Helical" evidence="12">
    <location>
        <begin position="32"/>
        <end position="55"/>
    </location>
</feature>
<comment type="cofactor">
    <cofactor evidence="9">
        <name>Mg(2+)</name>
        <dbReference type="ChEBI" id="CHEBI:18420"/>
    </cofactor>
    <text evidence="9">Binds 1 Mg(2+) ion.</text>
</comment>
<evidence type="ECO:0000256" key="5">
    <source>
        <dbReference type="ARBA" id="ARBA00022801"/>
    </source>
</evidence>
<evidence type="ECO:0000256" key="1">
    <source>
        <dbReference type="ARBA" id="ARBA00005984"/>
    </source>
</evidence>
<keyword evidence="5 11" id="KW-0378">Hydrolase</keyword>
<feature type="binding site" evidence="9">
    <location>
        <position position="175"/>
    </location>
    <ligand>
        <name>Mg(2+)</name>
        <dbReference type="ChEBI" id="CHEBI:18420"/>
    </ligand>
</feature>
<dbReference type="InterPro" id="IPR018299">
    <property type="entry name" value="Alkaline_phosphatase_AS"/>
</dbReference>
<feature type="binding site" evidence="9">
    <location>
        <position position="173"/>
    </location>
    <ligand>
        <name>Mg(2+)</name>
        <dbReference type="ChEBI" id="CHEBI:18420"/>
    </ligand>
</feature>
<dbReference type="SUPFAM" id="SSF53649">
    <property type="entry name" value="Alkaline phosphatase-like"/>
    <property type="match status" value="1"/>
</dbReference>
<dbReference type="FunCoup" id="A0A0L0HBC4">
    <property type="interactions" value="106"/>
</dbReference>
<feature type="binding site" evidence="9">
    <location>
        <position position="322"/>
    </location>
    <ligand>
        <name>Zn(2+)</name>
        <dbReference type="ChEBI" id="CHEBI:29105"/>
        <label>2</label>
    </ligand>
</feature>
<comment type="catalytic activity">
    <reaction evidence="11">
        <text>a phosphate monoester + H2O = an alcohol + phosphate</text>
        <dbReference type="Rhea" id="RHEA:15017"/>
        <dbReference type="ChEBI" id="CHEBI:15377"/>
        <dbReference type="ChEBI" id="CHEBI:30879"/>
        <dbReference type="ChEBI" id="CHEBI:43474"/>
        <dbReference type="ChEBI" id="CHEBI:67140"/>
        <dbReference type="EC" id="3.1.3.1"/>
    </reaction>
</comment>
<dbReference type="GO" id="GO:0046872">
    <property type="term" value="F:metal ion binding"/>
    <property type="evidence" value="ECO:0007669"/>
    <property type="project" value="UniProtKB-KW"/>
</dbReference>
<dbReference type="Proteomes" id="UP000053201">
    <property type="component" value="Unassembled WGS sequence"/>
</dbReference>
<name>A0A0L0HBC4_SPIPD</name>
<evidence type="ECO:0000256" key="6">
    <source>
        <dbReference type="ARBA" id="ARBA00022833"/>
    </source>
</evidence>
<evidence type="ECO:0000313" key="14">
    <source>
        <dbReference type="Proteomes" id="UP000053201"/>
    </source>
</evidence>
<dbReference type="CDD" id="cd16012">
    <property type="entry name" value="ALP"/>
    <property type="match status" value="1"/>
</dbReference>
<feature type="binding site" evidence="9">
    <location>
        <position position="463"/>
    </location>
    <ligand>
        <name>Zn(2+)</name>
        <dbReference type="ChEBI" id="CHEBI:29105"/>
        <label>2</label>
    </ligand>
</feature>
<dbReference type="OMA" id="KAAGYMT"/>
<evidence type="ECO:0000256" key="7">
    <source>
        <dbReference type="ARBA" id="ARBA00022842"/>
    </source>
</evidence>
<feature type="binding site" evidence="9">
    <location>
        <position position="74"/>
    </location>
    <ligand>
        <name>Zn(2+)</name>
        <dbReference type="ChEBI" id="CHEBI:29105"/>
        <label>2</label>
    </ligand>
</feature>
<dbReference type="EMBL" id="KQ257461">
    <property type="protein sequence ID" value="KNC98231.1"/>
    <property type="molecule type" value="Genomic_DNA"/>
</dbReference>
<keyword evidence="3" id="KW-0597">Phosphoprotein</keyword>
<evidence type="ECO:0000256" key="3">
    <source>
        <dbReference type="ARBA" id="ARBA00022553"/>
    </source>
</evidence>
<feature type="binding site" evidence="9">
    <location>
        <position position="313"/>
    </location>
    <ligand>
        <name>Mg(2+)</name>
        <dbReference type="ChEBI" id="CHEBI:18420"/>
    </ligand>
</feature>
<feature type="active site" description="Phosphoserine intermediate" evidence="8">
    <location>
        <position position="122"/>
    </location>
</feature>
<dbReference type="AlphaFoldDB" id="A0A0L0HBC4"/>
<dbReference type="PANTHER" id="PTHR11596:SF5">
    <property type="entry name" value="ALKALINE PHOSPHATASE"/>
    <property type="match status" value="1"/>
</dbReference>
<keyword evidence="12" id="KW-0812">Transmembrane</keyword>
<dbReference type="eggNOG" id="KOG4126">
    <property type="taxonomic scope" value="Eukaryota"/>
</dbReference>
<dbReference type="PRINTS" id="PR00113">
    <property type="entry name" value="ALKPHPHTASE"/>
</dbReference>
<dbReference type="PROSITE" id="PS00123">
    <property type="entry name" value="ALKALINE_PHOSPHATASE"/>
    <property type="match status" value="1"/>
</dbReference>
<feature type="binding site" evidence="9">
    <location>
        <position position="361"/>
    </location>
    <ligand>
        <name>Zn(2+)</name>
        <dbReference type="ChEBI" id="CHEBI:29105"/>
        <label>2</label>
    </ligand>
</feature>
<evidence type="ECO:0000313" key="13">
    <source>
        <dbReference type="EMBL" id="KNC98231.1"/>
    </source>
</evidence>
<evidence type="ECO:0000256" key="9">
    <source>
        <dbReference type="PIRSR" id="PIRSR601952-2"/>
    </source>
</evidence>
<evidence type="ECO:0000256" key="10">
    <source>
        <dbReference type="RuleBase" id="RU003946"/>
    </source>
</evidence>
<protein>
    <recommendedName>
        <fullName evidence="2 11">Alkaline phosphatase</fullName>
        <ecNumber evidence="2 11">3.1.3.1</ecNumber>
    </recommendedName>
</protein>
<sequence length="533" mass="57840">MADNGRQPLLGFNRRIDEESNISSDKDRRRKIIFGVFGVSLILLIGFTLGATIYARHGSRNPSGKRNVILMISDGFGPASETLARNYHQYTNNLPVGTQLPLDTILVGSSRTRSSNSLVTDSAAGATAFACGLKTYNGAIAVDPESKPCGTVLEAAKEQGYLTGLVVTSRITHATPACFAAHVGSRASENDIALQEIGNYALGRRVDLMFGGGNCQFRPNSDPKSCRADGLDVFSMAKNAGWSVLDDHQHFQSLKASDARLPLMSLLAVDHMPYEIDRDPENTPSLKEMAVKALDILTHASDKDAKGFFLMIEGSRIDMAGHNNDPATHVREILAYNEAIAAVKAYVDEHPDTVMISVSDHETGGLSVGRQGDPRKYPEYAWKPDALTGVKKSTEVIAPAIVAKQNDTSFITETVLKNWMNVTDATTDEIENLTKTTSVGDLTNALGDILSKRAQLGWATHGHSAVDVNLYAYGLNAARLAGNHENTEISDFIVRQLGLNLEAITIKLRSQNIGQASVRHETGPLKIRHYHTD</sequence>
<gene>
    <name evidence="13" type="ORF">SPPG_06631</name>
</gene>
<comment type="similarity">
    <text evidence="1 10">Belongs to the alkaline phosphatase family.</text>
</comment>
<dbReference type="InterPro" id="IPR017850">
    <property type="entry name" value="Alkaline_phosphatase_core_sf"/>
</dbReference>
<dbReference type="GO" id="GO:0000329">
    <property type="term" value="C:fungal-type vacuole membrane"/>
    <property type="evidence" value="ECO:0007669"/>
    <property type="project" value="TreeGrafter"/>
</dbReference>
<evidence type="ECO:0000256" key="12">
    <source>
        <dbReference type="SAM" id="Phobius"/>
    </source>
</evidence>
<feature type="binding site" evidence="9">
    <location>
        <position position="360"/>
    </location>
    <ligand>
        <name>Zn(2+)</name>
        <dbReference type="ChEBI" id="CHEBI:29105"/>
        <label>2</label>
    </ligand>
</feature>
<dbReference type="OrthoDB" id="7392499at2759"/>
<evidence type="ECO:0000256" key="2">
    <source>
        <dbReference type="ARBA" id="ARBA00012647"/>
    </source>
</evidence>
<dbReference type="PANTHER" id="PTHR11596">
    <property type="entry name" value="ALKALINE PHOSPHATASE"/>
    <property type="match status" value="1"/>
</dbReference>
<dbReference type="Gene3D" id="3.40.720.10">
    <property type="entry name" value="Alkaline Phosphatase, subunit A"/>
    <property type="match status" value="1"/>
</dbReference>
<dbReference type="GO" id="GO:0004035">
    <property type="term" value="F:alkaline phosphatase activity"/>
    <property type="evidence" value="ECO:0007669"/>
    <property type="project" value="UniProtKB-EC"/>
</dbReference>
<dbReference type="STRING" id="645134.A0A0L0HBC4"/>
<feature type="binding site" evidence="9">
    <location>
        <position position="318"/>
    </location>
    <ligand>
        <name>Zn(2+)</name>
        <dbReference type="ChEBI" id="CHEBI:29105"/>
        <label>2</label>
    </ligand>
</feature>
<feature type="binding site" evidence="9">
    <location>
        <position position="74"/>
    </location>
    <ligand>
        <name>Mg(2+)</name>
        <dbReference type="ChEBI" id="CHEBI:18420"/>
    </ligand>
</feature>
<proteinExistence type="inferred from homology"/>
<keyword evidence="4 9" id="KW-0479">Metal-binding</keyword>
<keyword evidence="6 9" id="KW-0862">Zinc</keyword>
<keyword evidence="12" id="KW-1133">Transmembrane helix</keyword>
<evidence type="ECO:0000256" key="8">
    <source>
        <dbReference type="PIRSR" id="PIRSR601952-1"/>
    </source>
</evidence>
<organism evidence="13 14">
    <name type="scientific">Spizellomyces punctatus (strain DAOM BR117)</name>
    <dbReference type="NCBI Taxonomy" id="645134"/>
    <lineage>
        <taxon>Eukaryota</taxon>
        <taxon>Fungi</taxon>
        <taxon>Fungi incertae sedis</taxon>
        <taxon>Chytridiomycota</taxon>
        <taxon>Chytridiomycota incertae sedis</taxon>
        <taxon>Chytridiomycetes</taxon>
        <taxon>Spizellomycetales</taxon>
        <taxon>Spizellomycetaceae</taxon>
        <taxon>Spizellomyces</taxon>
    </lineage>
</organism>
<dbReference type="Gene3D" id="1.10.60.40">
    <property type="match status" value="1"/>
</dbReference>
<dbReference type="GeneID" id="27689922"/>